<feature type="region of interest" description="Disordered" evidence="1">
    <location>
        <begin position="1"/>
        <end position="25"/>
    </location>
</feature>
<organism evidence="3 4">
    <name type="scientific">Oceaniferula marina</name>
    <dbReference type="NCBI Taxonomy" id="2748318"/>
    <lineage>
        <taxon>Bacteria</taxon>
        <taxon>Pseudomonadati</taxon>
        <taxon>Verrucomicrobiota</taxon>
        <taxon>Verrucomicrobiia</taxon>
        <taxon>Verrucomicrobiales</taxon>
        <taxon>Verrucomicrobiaceae</taxon>
        <taxon>Oceaniferula</taxon>
    </lineage>
</organism>
<evidence type="ECO:0000313" key="4">
    <source>
        <dbReference type="Proteomes" id="UP000557872"/>
    </source>
</evidence>
<keyword evidence="2" id="KW-0472">Membrane</keyword>
<dbReference type="Proteomes" id="UP000557872">
    <property type="component" value="Unassembled WGS sequence"/>
</dbReference>
<keyword evidence="2" id="KW-0812">Transmembrane</keyword>
<comment type="caution">
    <text evidence="3">The sequence shown here is derived from an EMBL/GenBank/DDBJ whole genome shotgun (WGS) entry which is preliminary data.</text>
</comment>
<proteinExistence type="predicted"/>
<dbReference type="EMBL" id="JACBAZ010000008">
    <property type="protein sequence ID" value="NWK57099.1"/>
    <property type="molecule type" value="Genomic_DNA"/>
</dbReference>
<feature type="compositionally biased region" description="Basic residues" evidence="1">
    <location>
        <begin position="14"/>
        <end position="25"/>
    </location>
</feature>
<feature type="transmembrane region" description="Helical" evidence="2">
    <location>
        <begin position="504"/>
        <end position="525"/>
    </location>
</feature>
<gene>
    <name evidence="3" type="ORF">HW115_15865</name>
</gene>
<feature type="region of interest" description="Disordered" evidence="1">
    <location>
        <begin position="156"/>
        <end position="176"/>
    </location>
</feature>
<name>A0A851GIU4_9BACT</name>
<keyword evidence="2" id="KW-1133">Transmembrane helix</keyword>
<accession>A0A851GIU4</accession>
<keyword evidence="4" id="KW-1185">Reference proteome</keyword>
<protein>
    <submittedName>
        <fullName evidence="3">Gldg family protein</fullName>
    </submittedName>
</protein>
<dbReference type="RefSeq" id="WP_178933932.1">
    <property type="nucleotide sequence ID" value="NZ_JACBAZ010000008.1"/>
</dbReference>
<dbReference type="AlphaFoldDB" id="A0A851GIU4"/>
<sequence length="530" mass="59953">MPKANKESSSSSSKKTKTSRPTRPIRRAGQSLTVIIQLVLILIAVGAANYLSCARHKRIDLTENETFTLSDHTDKLITGSAIQKRTSPIRVIAVIRRSSPHYSRMYNLLDAYKGTAGKSIDLEFVDPARQTDRTLEIANTYKQPYIDDMIIIDGRPQTKTTPETTPETTNSNAGPSDNFAAHIRTIKVKDLYIEEVDQFKQRYIAAWQDEDIVSSAILGAIEGNPRRMYFATDKSNLEATDGAPAWQILANMLWQQNILLTPLRLADIQRIPDDAEGFALIAPQYDLDERELEILNEYWDRPQSSLLVTLDPNIKLNNLRIFLRNYGITPRNDRIIQVKNKQTLSNVRAIFTRGPKINIDLGGKSTVFDGSTCSLEVRENDDQLTNRRITPISLIQATEGWWGETRYTEESPQFNKEEDNEAPLYLSAAVIRGQATSDATINLVSKMVVIANTDFLAKKNTRPEQADFVKSSTNWLIGREELIGIGPRKLYRHKITLLNSHNTFINRLLLIFLPALAILISLVVWNMRRA</sequence>
<evidence type="ECO:0000313" key="3">
    <source>
        <dbReference type="EMBL" id="NWK57099.1"/>
    </source>
</evidence>
<evidence type="ECO:0000256" key="1">
    <source>
        <dbReference type="SAM" id="MobiDB-lite"/>
    </source>
</evidence>
<reference evidence="3 4" key="1">
    <citation type="submission" date="2020-07" db="EMBL/GenBank/DDBJ databases">
        <title>Roseicoccus Jingziensis gen. nov., sp. nov., isolated from coastal seawater.</title>
        <authorList>
            <person name="Feng X."/>
        </authorList>
    </citation>
    <scope>NUCLEOTIDE SEQUENCE [LARGE SCALE GENOMIC DNA]</scope>
    <source>
        <strain evidence="3 4">N1E253</strain>
    </source>
</reference>
<evidence type="ECO:0000256" key="2">
    <source>
        <dbReference type="SAM" id="Phobius"/>
    </source>
</evidence>
<feature type="compositionally biased region" description="Low complexity" evidence="1">
    <location>
        <begin position="158"/>
        <end position="169"/>
    </location>
</feature>